<reference evidence="1 2" key="1">
    <citation type="journal article" date="2023" name="Insect Mol. Biol.">
        <title>Genome sequencing provides insights into the evolution of gene families encoding plant cell wall-degrading enzymes in longhorned beetles.</title>
        <authorList>
            <person name="Shin N.R."/>
            <person name="Okamura Y."/>
            <person name="Kirsch R."/>
            <person name="Pauchet Y."/>
        </authorList>
    </citation>
    <scope>NUCLEOTIDE SEQUENCE [LARGE SCALE GENOMIC DNA]</scope>
    <source>
        <strain evidence="1">EAD_L_NR</strain>
    </source>
</reference>
<dbReference type="Proteomes" id="UP001159042">
    <property type="component" value="Unassembled WGS sequence"/>
</dbReference>
<name>A0AAV8WEJ4_9CUCU</name>
<evidence type="ECO:0000313" key="2">
    <source>
        <dbReference type="Proteomes" id="UP001159042"/>
    </source>
</evidence>
<organism evidence="1 2">
    <name type="scientific">Exocentrus adspersus</name>
    <dbReference type="NCBI Taxonomy" id="1586481"/>
    <lineage>
        <taxon>Eukaryota</taxon>
        <taxon>Metazoa</taxon>
        <taxon>Ecdysozoa</taxon>
        <taxon>Arthropoda</taxon>
        <taxon>Hexapoda</taxon>
        <taxon>Insecta</taxon>
        <taxon>Pterygota</taxon>
        <taxon>Neoptera</taxon>
        <taxon>Endopterygota</taxon>
        <taxon>Coleoptera</taxon>
        <taxon>Polyphaga</taxon>
        <taxon>Cucujiformia</taxon>
        <taxon>Chrysomeloidea</taxon>
        <taxon>Cerambycidae</taxon>
        <taxon>Lamiinae</taxon>
        <taxon>Acanthocinini</taxon>
        <taxon>Exocentrus</taxon>
    </lineage>
</organism>
<proteinExistence type="predicted"/>
<dbReference type="EMBL" id="JANEYG010000002">
    <property type="protein sequence ID" value="KAJ8924983.1"/>
    <property type="molecule type" value="Genomic_DNA"/>
</dbReference>
<protein>
    <submittedName>
        <fullName evidence="1">Uncharacterized protein</fullName>
    </submittedName>
</protein>
<sequence length="89" mass="9585">MLLYLTYIWAAFSYRERAGRGVGVSVRVPRTYKVLTDAADAYSVGAAGSTHTVSEGALPPGVAGSFQRAVASARPIFEPDKPHSEEREN</sequence>
<keyword evidence="2" id="KW-1185">Reference proteome</keyword>
<evidence type="ECO:0000313" key="1">
    <source>
        <dbReference type="EMBL" id="KAJ8924983.1"/>
    </source>
</evidence>
<dbReference type="AlphaFoldDB" id="A0AAV8WEJ4"/>
<accession>A0AAV8WEJ4</accession>
<gene>
    <name evidence="1" type="ORF">NQ315_001148</name>
</gene>
<comment type="caution">
    <text evidence="1">The sequence shown here is derived from an EMBL/GenBank/DDBJ whole genome shotgun (WGS) entry which is preliminary data.</text>
</comment>